<organism evidence="1 2">
    <name type="scientific">Bradyrhizobium diazoefficiens</name>
    <dbReference type="NCBI Taxonomy" id="1355477"/>
    <lineage>
        <taxon>Bacteria</taxon>
        <taxon>Pseudomonadati</taxon>
        <taxon>Pseudomonadota</taxon>
        <taxon>Alphaproteobacteria</taxon>
        <taxon>Hyphomicrobiales</taxon>
        <taxon>Nitrobacteraceae</taxon>
        <taxon>Bradyrhizobium</taxon>
    </lineage>
</organism>
<dbReference type="EMBL" id="AP014685">
    <property type="protein sequence ID" value="BAR63188.1"/>
    <property type="molecule type" value="Genomic_DNA"/>
</dbReference>
<dbReference type="AlphaFoldDB" id="A0A0E4BYF5"/>
<sequence length="61" mass="6625">MRNCQIREGDGGVLMNASTQAPFTYKDSCVELNPHVGGNPATAVESRKAVEEFLQALFRLG</sequence>
<proteinExistence type="predicted"/>
<name>A0A0E4BYF5_9BRAD</name>
<accession>A0A0E4BYF5</accession>
<dbReference type="Proteomes" id="UP000063308">
    <property type="component" value="Chromosome"/>
</dbReference>
<protein>
    <submittedName>
        <fullName evidence="1">Uncharacterized protein</fullName>
    </submittedName>
</protein>
<gene>
    <name evidence="1" type="ORF">NK6_10056</name>
</gene>
<evidence type="ECO:0000313" key="2">
    <source>
        <dbReference type="Proteomes" id="UP000063308"/>
    </source>
</evidence>
<reference evidence="1 2" key="1">
    <citation type="submission" date="2014-11" db="EMBL/GenBank/DDBJ databases">
        <title>Symbiosis island explosion on the genome of extra-slow-growing strains of soybean bradyrhizobia with massive insertion sequences.</title>
        <authorList>
            <person name="Iida T."/>
            <person name="Minamisawa K."/>
        </authorList>
    </citation>
    <scope>NUCLEOTIDE SEQUENCE [LARGE SCALE GENOMIC DNA]</scope>
    <source>
        <strain evidence="1 2">NK6</strain>
    </source>
</reference>
<evidence type="ECO:0000313" key="1">
    <source>
        <dbReference type="EMBL" id="BAR63188.1"/>
    </source>
</evidence>